<dbReference type="Gene3D" id="2.60.40.150">
    <property type="entry name" value="C2 domain"/>
    <property type="match status" value="1"/>
</dbReference>
<dbReference type="PANTHER" id="PTHR45761">
    <property type="entry name" value="EXTENDED SYNAPTOTAGMIN-LIKE PROTEIN 2, ISOFORM C"/>
    <property type="match status" value="1"/>
</dbReference>
<dbReference type="SUPFAM" id="SSF49562">
    <property type="entry name" value="C2 domain (Calcium/lipid-binding domain, CaLB)"/>
    <property type="match status" value="1"/>
</dbReference>
<feature type="non-terminal residue" evidence="3">
    <location>
        <position position="208"/>
    </location>
</feature>
<organism evidence="3">
    <name type="scientific">Cyprideis torosa</name>
    <dbReference type="NCBI Taxonomy" id="163714"/>
    <lineage>
        <taxon>Eukaryota</taxon>
        <taxon>Metazoa</taxon>
        <taxon>Ecdysozoa</taxon>
        <taxon>Arthropoda</taxon>
        <taxon>Crustacea</taxon>
        <taxon>Oligostraca</taxon>
        <taxon>Ostracoda</taxon>
        <taxon>Podocopa</taxon>
        <taxon>Podocopida</taxon>
        <taxon>Cytherocopina</taxon>
        <taxon>Cytheroidea</taxon>
        <taxon>Cytherideidae</taxon>
        <taxon>Cyprideis</taxon>
    </lineage>
</organism>
<gene>
    <name evidence="3" type="ORF">CTOB1V02_LOCUS11839</name>
</gene>
<accession>A0A7R8WN61</accession>
<dbReference type="GO" id="GO:0005509">
    <property type="term" value="F:calcium ion binding"/>
    <property type="evidence" value="ECO:0007669"/>
    <property type="project" value="TreeGrafter"/>
</dbReference>
<proteinExistence type="predicted"/>
<evidence type="ECO:0000256" key="1">
    <source>
        <dbReference type="SAM" id="MobiDB-lite"/>
    </source>
</evidence>
<dbReference type="InterPro" id="IPR051634">
    <property type="entry name" value="Extended_Synaptotagmin"/>
</dbReference>
<dbReference type="GO" id="GO:0035091">
    <property type="term" value="F:phosphatidylinositol binding"/>
    <property type="evidence" value="ECO:0007669"/>
    <property type="project" value="TreeGrafter"/>
</dbReference>
<protein>
    <recommendedName>
        <fullName evidence="2">C2 domain-containing protein</fullName>
    </recommendedName>
</protein>
<feature type="region of interest" description="Disordered" evidence="1">
    <location>
        <begin position="114"/>
        <end position="208"/>
    </location>
</feature>
<dbReference type="InterPro" id="IPR000008">
    <property type="entry name" value="C2_dom"/>
</dbReference>
<feature type="compositionally biased region" description="Basic and acidic residues" evidence="1">
    <location>
        <begin position="129"/>
        <end position="139"/>
    </location>
</feature>
<evidence type="ECO:0000313" key="3">
    <source>
        <dbReference type="EMBL" id="CAD7234021.1"/>
    </source>
</evidence>
<dbReference type="AlphaFoldDB" id="A0A7R8WN61"/>
<feature type="domain" description="C2" evidence="2">
    <location>
        <begin position="4"/>
        <end position="60"/>
    </location>
</feature>
<dbReference type="Pfam" id="PF00168">
    <property type="entry name" value="C2"/>
    <property type="match status" value="1"/>
</dbReference>
<sequence length="208" mass="22403">MTLGNQSFTSSPAYKTCNPVWESSHTFFIKSFETQDLNINVFDAKWNKSLGKIDYSIGLLLDQPEMELYQTTFHLKSSSPDAALVMTLRLRILTGGSTMPKEMLEEKDEGVVEITDEDKEAVPPPSSPVKKEEPPEPKTQEPQTVAAPSAPVQQTAPARAAAGESKPAPSTPPSSKMAPSSPSSNKKAPATPPPSKKGVEKYALSTAT</sequence>
<dbReference type="InterPro" id="IPR035892">
    <property type="entry name" value="C2_domain_sf"/>
</dbReference>
<dbReference type="GO" id="GO:0031210">
    <property type="term" value="F:phosphatidylcholine binding"/>
    <property type="evidence" value="ECO:0007669"/>
    <property type="project" value="TreeGrafter"/>
</dbReference>
<evidence type="ECO:0000259" key="2">
    <source>
        <dbReference type="Pfam" id="PF00168"/>
    </source>
</evidence>
<dbReference type="PANTHER" id="PTHR45761:SF1">
    <property type="entry name" value="EXTENDED SYNAPTOTAGMIN-LIKE PROTEIN 2, ISOFORM C"/>
    <property type="match status" value="1"/>
</dbReference>
<dbReference type="GO" id="GO:0008429">
    <property type="term" value="F:phosphatidylethanolamine binding"/>
    <property type="evidence" value="ECO:0007669"/>
    <property type="project" value="TreeGrafter"/>
</dbReference>
<feature type="compositionally biased region" description="Low complexity" evidence="1">
    <location>
        <begin position="165"/>
        <end position="189"/>
    </location>
</feature>
<dbReference type="GO" id="GO:0005544">
    <property type="term" value="F:calcium-dependent phospholipid binding"/>
    <property type="evidence" value="ECO:0007669"/>
    <property type="project" value="TreeGrafter"/>
</dbReference>
<dbReference type="GO" id="GO:0005789">
    <property type="term" value="C:endoplasmic reticulum membrane"/>
    <property type="evidence" value="ECO:0007669"/>
    <property type="project" value="TreeGrafter"/>
</dbReference>
<dbReference type="EMBL" id="OB667535">
    <property type="protein sequence ID" value="CAD7234021.1"/>
    <property type="molecule type" value="Genomic_DNA"/>
</dbReference>
<reference evidence="3" key="1">
    <citation type="submission" date="2020-11" db="EMBL/GenBank/DDBJ databases">
        <authorList>
            <person name="Tran Van P."/>
        </authorList>
    </citation>
    <scope>NUCLEOTIDE SEQUENCE</scope>
</reference>
<name>A0A7R8WN61_9CRUS</name>
<dbReference type="OrthoDB" id="1029639at2759"/>